<accession>X0TSM6</accession>
<comment type="caution">
    <text evidence="1">The sequence shown here is derived from an EMBL/GenBank/DDBJ whole genome shotgun (WGS) entry which is preliminary data.</text>
</comment>
<gene>
    <name evidence="1" type="ORF">S01H1_31540</name>
</gene>
<protein>
    <submittedName>
        <fullName evidence="1">Uncharacterized protein</fullName>
    </submittedName>
</protein>
<organism evidence="1">
    <name type="scientific">marine sediment metagenome</name>
    <dbReference type="NCBI Taxonomy" id="412755"/>
    <lineage>
        <taxon>unclassified sequences</taxon>
        <taxon>metagenomes</taxon>
        <taxon>ecological metagenomes</taxon>
    </lineage>
</organism>
<sequence length="58" mass="6296">MSYQILTVQDSVKAGLMDAVPIVDGNFLTARGDVWVFGTHIQGLRYANDGKTILIATN</sequence>
<dbReference type="AlphaFoldDB" id="X0TSM6"/>
<proteinExistence type="predicted"/>
<name>X0TSM6_9ZZZZ</name>
<dbReference type="EMBL" id="BARS01019462">
    <property type="protein sequence ID" value="GAF91177.1"/>
    <property type="molecule type" value="Genomic_DNA"/>
</dbReference>
<evidence type="ECO:0000313" key="1">
    <source>
        <dbReference type="EMBL" id="GAF91177.1"/>
    </source>
</evidence>
<feature type="non-terminal residue" evidence="1">
    <location>
        <position position="58"/>
    </location>
</feature>
<reference evidence="1" key="1">
    <citation type="journal article" date="2014" name="Front. Microbiol.">
        <title>High frequency of phylogenetically diverse reductive dehalogenase-homologous genes in deep subseafloor sedimentary metagenomes.</title>
        <authorList>
            <person name="Kawai M."/>
            <person name="Futagami T."/>
            <person name="Toyoda A."/>
            <person name="Takaki Y."/>
            <person name="Nishi S."/>
            <person name="Hori S."/>
            <person name="Arai W."/>
            <person name="Tsubouchi T."/>
            <person name="Morono Y."/>
            <person name="Uchiyama I."/>
            <person name="Ito T."/>
            <person name="Fujiyama A."/>
            <person name="Inagaki F."/>
            <person name="Takami H."/>
        </authorList>
    </citation>
    <scope>NUCLEOTIDE SEQUENCE</scope>
    <source>
        <strain evidence="1">Expedition CK06-06</strain>
    </source>
</reference>